<evidence type="ECO:0000313" key="3">
    <source>
        <dbReference type="Proteomes" id="UP000636800"/>
    </source>
</evidence>
<accession>A0A835QHH8</accession>
<feature type="chain" id="PRO_5032960268" description="Secreted protein" evidence="1">
    <location>
        <begin position="26"/>
        <end position="70"/>
    </location>
</feature>
<dbReference type="Proteomes" id="UP000636800">
    <property type="component" value="Unassembled WGS sequence"/>
</dbReference>
<evidence type="ECO:0000256" key="1">
    <source>
        <dbReference type="SAM" id="SignalP"/>
    </source>
</evidence>
<gene>
    <name evidence="2" type="ORF">HPP92_017325</name>
</gene>
<proteinExistence type="predicted"/>
<name>A0A835QHH8_VANPL</name>
<sequence length="70" mass="7770">MQSLMLLLVRCVVAVARLARRPATAVTTVLYYGEALPRDRGLERLVSDELLDGADGLLLRFLVAIVKCVW</sequence>
<dbReference type="EMBL" id="JADCNL010000008">
    <property type="protein sequence ID" value="KAG0470625.1"/>
    <property type="molecule type" value="Genomic_DNA"/>
</dbReference>
<comment type="caution">
    <text evidence="2">The sequence shown here is derived from an EMBL/GenBank/DDBJ whole genome shotgun (WGS) entry which is preliminary data.</text>
</comment>
<dbReference type="AlphaFoldDB" id="A0A835QHH8"/>
<evidence type="ECO:0000313" key="2">
    <source>
        <dbReference type="EMBL" id="KAG0470625.1"/>
    </source>
</evidence>
<dbReference type="PANTHER" id="PTHR37900">
    <property type="match status" value="1"/>
</dbReference>
<reference evidence="2 3" key="1">
    <citation type="journal article" date="2020" name="Nat. Food">
        <title>A phased Vanilla planifolia genome enables genetic improvement of flavour and production.</title>
        <authorList>
            <person name="Hasing T."/>
            <person name="Tang H."/>
            <person name="Brym M."/>
            <person name="Khazi F."/>
            <person name="Huang T."/>
            <person name="Chambers A.H."/>
        </authorList>
    </citation>
    <scope>NUCLEOTIDE SEQUENCE [LARGE SCALE GENOMIC DNA]</scope>
    <source>
        <tissue evidence="2">Leaf</tissue>
    </source>
</reference>
<keyword evidence="1" id="KW-0732">Signal</keyword>
<dbReference type="PANTHER" id="PTHR37900:SF5">
    <property type="entry name" value="OS02G0159250 PROTEIN"/>
    <property type="match status" value="1"/>
</dbReference>
<protein>
    <recommendedName>
        <fullName evidence="4">Secreted protein</fullName>
    </recommendedName>
</protein>
<keyword evidence="3" id="KW-1185">Reference proteome</keyword>
<evidence type="ECO:0008006" key="4">
    <source>
        <dbReference type="Google" id="ProtNLM"/>
    </source>
</evidence>
<dbReference type="OrthoDB" id="282152at2759"/>
<organism evidence="2 3">
    <name type="scientific">Vanilla planifolia</name>
    <name type="common">Vanilla</name>
    <dbReference type="NCBI Taxonomy" id="51239"/>
    <lineage>
        <taxon>Eukaryota</taxon>
        <taxon>Viridiplantae</taxon>
        <taxon>Streptophyta</taxon>
        <taxon>Embryophyta</taxon>
        <taxon>Tracheophyta</taxon>
        <taxon>Spermatophyta</taxon>
        <taxon>Magnoliopsida</taxon>
        <taxon>Liliopsida</taxon>
        <taxon>Asparagales</taxon>
        <taxon>Orchidaceae</taxon>
        <taxon>Vanilloideae</taxon>
        <taxon>Vanilleae</taxon>
        <taxon>Vanilla</taxon>
    </lineage>
</organism>
<feature type="signal peptide" evidence="1">
    <location>
        <begin position="1"/>
        <end position="25"/>
    </location>
</feature>